<sequence length="336" mass="38249">MEAKLEEAEWVQARMDQLNLIDEKRLTAMCHGQLYQRRMKKAFEKKVHPRQFREGDLVLKKVLPMQKASQGKWAPNYHGPYVVKRTFSGGALILADMDGKDLPNPTNSDAVKKNDQTMSTLGQICEKGKDLEMLSCTLVKPAYAKQRKTKSQVLTHSEFRELCYKERRKPGLLIKKVHNVGLRPCVLPRQYDSDADFEFRSWTLTIGHPMASKPKHSRNGSASPETHKQVFLKRGNSCYASSLGNRTLLTVEAMNKTSHKQPQVGHYTRNRANSYLVKRSLEAAYCLCLATSSRKPDLGFRELGLVSQVYDRQRKDSLAITQFEVNSNQSETVIST</sequence>
<gene>
    <name evidence="1" type="ORF">VNO77_37582</name>
</gene>
<dbReference type="PANTHER" id="PTHR48475:SF1">
    <property type="entry name" value="RNASE H TYPE-1 DOMAIN-CONTAINING PROTEIN"/>
    <property type="match status" value="1"/>
</dbReference>
<comment type="caution">
    <text evidence="1">The sequence shown here is derived from an EMBL/GenBank/DDBJ whole genome shotgun (WGS) entry which is preliminary data.</text>
</comment>
<protein>
    <submittedName>
        <fullName evidence="1">Uncharacterized protein</fullName>
    </submittedName>
</protein>
<proteinExistence type="predicted"/>
<organism evidence="1 2">
    <name type="scientific">Canavalia gladiata</name>
    <name type="common">Sword bean</name>
    <name type="synonym">Dolichos gladiatus</name>
    <dbReference type="NCBI Taxonomy" id="3824"/>
    <lineage>
        <taxon>Eukaryota</taxon>
        <taxon>Viridiplantae</taxon>
        <taxon>Streptophyta</taxon>
        <taxon>Embryophyta</taxon>
        <taxon>Tracheophyta</taxon>
        <taxon>Spermatophyta</taxon>
        <taxon>Magnoliopsida</taxon>
        <taxon>eudicotyledons</taxon>
        <taxon>Gunneridae</taxon>
        <taxon>Pentapetalae</taxon>
        <taxon>rosids</taxon>
        <taxon>fabids</taxon>
        <taxon>Fabales</taxon>
        <taxon>Fabaceae</taxon>
        <taxon>Papilionoideae</taxon>
        <taxon>50 kb inversion clade</taxon>
        <taxon>NPAAA clade</taxon>
        <taxon>indigoferoid/millettioid clade</taxon>
        <taxon>Phaseoleae</taxon>
        <taxon>Canavalia</taxon>
    </lineage>
</organism>
<keyword evidence="2" id="KW-1185">Reference proteome</keyword>
<dbReference type="AlphaFoldDB" id="A0AAN9KA75"/>
<reference evidence="1 2" key="1">
    <citation type="submission" date="2024-01" db="EMBL/GenBank/DDBJ databases">
        <title>The genomes of 5 underutilized Papilionoideae crops provide insights into root nodulation and disease resistanc.</title>
        <authorList>
            <person name="Jiang F."/>
        </authorList>
    </citation>
    <scope>NUCLEOTIDE SEQUENCE [LARGE SCALE GENOMIC DNA]</scope>
    <source>
        <strain evidence="1">LVBAO_FW01</strain>
        <tissue evidence="1">Leaves</tissue>
    </source>
</reference>
<evidence type="ECO:0000313" key="2">
    <source>
        <dbReference type="Proteomes" id="UP001367508"/>
    </source>
</evidence>
<dbReference type="EMBL" id="JAYMYQ010000009">
    <property type="protein sequence ID" value="KAK7313139.1"/>
    <property type="molecule type" value="Genomic_DNA"/>
</dbReference>
<dbReference type="PANTHER" id="PTHR48475">
    <property type="entry name" value="RIBONUCLEASE H"/>
    <property type="match status" value="1"/>
</dbReference>
<accession>A0AAN9KA75</accession>
<dbReference type="Proteomes" id="UP001367508">
    <property type="component" value="Unassembled WGS sequence"/>
</dbReference>
<name>A0AAN9KA75_CANGL</name>
<evidence type="ECO:0000313" key="1">
    <source>
        <dbReference type="EMBL" id="KAK7313139.1"/>
    </source>
</evidence>